<feature type="non-terminal residue" evidence="1">
    <location>
        <position position="35"/>
    </location>
</feature>
<protein>
    <submittedName>
        <fullName evidence="1">Uncharacterized protein</fullName>
    </submittedName>
</protein>
<evidence type="ECO:0000313" key="1">
    <source>
        <dbReference type="EMBL" id="GAH15648.1"/>
    </source>
</evidence>
<accession>X1F4C9</accession>
<dbReference type="EMBL" id="BART01038263">
    <property type="protein sequence ID" value="GAH15648.1"/>
    <property type="molecule type" value="Genomic_DNA"/>
</dbReference>
<proteinExistence type="predicted"/>
<organism evidence="1">
    <name type="scientific">marine sediment metagenome</name>
    <dbReference type="NCBI Taxonomy" id="412755"/>
    <lineage>
        <taxon>unclassified sequences</taxon>
        <taxon>metagenomes</taxon>
        <taxon>ecological metagenomes</taxon>
    </lineage>
</organism>
<sequence length="35" mass="4166">MLILFVYVNIMDKIVSNKLMWREDEQGPELSLRAI</sequence>
<comment type="caution">
    <text evidence="1">The sequence shown here is derived from an EMBL/GenBank/DDBJ whole genome shotgun (WGS) entry which is preliminary data.</text>
</comment>
<reference evidence="1" key="1">
    <citation type="journal article" date="2014" name="Front. Microbiol.">
        <title>High frequency of phylogenetically diverse reductive dehalogenase-homologous genes in deep subseafloor sedimentary metagenomes.</title>
        <authorList>
            <person name="Kawai M."/>
            <person name="Futagami T."/>
            <person name="Toyoda A."/>
            <person name="Takaki Y."/>
            <person name="Nishi S."/>
            <person name="Hori S."/>
            <person name="Arai W."/>
            <person name="Tsubouchi T."/>
            <person name="Morono Y."/>
            <person name="Uchiyama I."/>
            <person name="Ito T."/>
            <person name="Fujiyama A."/>
            <person name="Inagaki F."/>
            <person name="Takami H."/>
        </authorList>
    </citation>
    <scope>NUCLEOTIDE SEQUENCE</scope>
    <source>
        <strain evidence="1">Expedition CK06-06</strain>
    </source>
</reference>
<gene>
    <name evidence="1" type="ORF">S01H4_63562</name>
</gene>
<name>X1F4C9_9ZZZZ</name>
<dbReference type="AlphaFoldDB" id="X1F4C9"/>